<reference evidence="1 2" key="1">
    <citation type="submission" date="2019-03" db="EMBL/GenBank/DDBJ databases">
        <title>Genomic Encyclopedia of Type Strains, Phase IV (KMG-IV): sequencing the most valuable type-strain genomes for metagenomic binning, comparative biology and taxonomic classification.</title>
        <authorList>
            <person name="Goeker M."/>
        </authorList>
    </citation>
    <scope>NUCLEOTIDE SEQUENCE [LARGE SCALE GENOMIC DNA]</scope>
    <source>
        <strain evidence="1 2">DSM 20467</strain>
    </source>
</reference>
<proteinExistence type="predicted"/>
<name>A0A4R3KAH5_9FIRM</name>
<dbReference type="InterPro" id="IPR012349">
    <property type="entry name" value="Split_barrel_FMN-bd"/>
</dbReference>
<accession>A0A4R3KAH5</accession>
<evidence type="ECO:0000313" key="2">
    <source>
        <dbReference type="Proteomes" id="UP000295188"/>
    </source>
</evidence>
<dbReference type="OrthoDB" id="1846526at2"/>
<keyword evidence="2" id="KW-1185">Reference proteome</keyword>
<organism evidence="1 2">
    <name type="scientific">Pectinatus cerevisiiphilus</name>
    <dbReference type="NCBI Taxonomy" id="86956"/>
    <lineage>
        <taxon>Bacteria</taxon>
        <taxon>Bacillati</taxon>
        <taxon>Bacillota</taxon>
        <taxon>Negativicutes</taxon>
        <taxon>Selenomonadales</taxon>
        <taxon>Selenomonadaceae</taxon>
        <taxon>Pectinatus</taxon>
    </lineage>
</organism>
<gene>
    <name evidence="1" type="ORF">EDC37_105166</name>
</gene>
<evidence type="ECO:0008006" key="3">
    <source>
        <dbReference type="Google" id="ProtNLM"/>
    </source>
</evidence>
<sequence>MLLDSQIRELLQKESTIKILSTIDENNQIHTVTKDSLQIYNDNLLYLEYLESSTTNRNMTFSMWFKNSVTVLIVAENKISYQIKVTPLKCIISGPIFQNFYTETLKKHNNTDLAAVWLLEPDKVINETLSIRQKEESIKRPYFKHLDRLAL</sequence>
<dbReference type="Proteomes" id="UP000295188">
    <property type="component" value="Unassembled WGS sequence"/>
</dbReference>
<dbReference type="EMBL" id="SMAA01000005">
    <property type="protein sequence ID" value="TCS80094.1"/>
    <property type="molecule type" value="Genomic_DNA"/>
</dbReference>
<dbReference type="RefSeq" id="WP_132548477.1">
    <property type="nucleotide sequence ID" value="NZ_SMAA01000005.1"/>
</dbReference>
<protein>
    <recommendedName>
        <fullName evidence="3">Pyridoxamine 5'-phosphate oxidase</fullName>
    </recommendedName>
</protein>
<evidence type="ECO:0000313" key="1">
    <source>
        <dbReference type="EMBL" id="TCS80094.1"/>
    </source>
</evidence>
<dbReference type="Gene3D" id="2.30.110.10">
    <property type="entry name" value="Electron Transport, Fmn-binding Protein, Chain A"/>
    <property type="match status" value="1"/>
</dbReference>
<dbReference type="AlphaFoldDB" id="A0A4R3KAH5"/>
<comment type="caution">
    <text evidence="1">The sequence shown here is derived from an EMBL/GenBank/DDBJ whole genome shotgun (WGS) entry which is preliminary data.</text>
</comment>